<evidence type="ECO:0000313" key="3">
    <source>
        <dbReference type="RefSeq" id="XP_033462789.1"/>
    </source>
</evidence>
<feature type="compositionally biased region" description="Polar residues" evidence="1">
    <location>
        <begin position="353"/>
        <end position="369"/>
    </location>
</feature>
<feature type="compositionally biased region" description="Low complexity" evidence="1">
    <location>
        <begin position="118"/>
        <end position="132"/>
    </location>
</feature>
<reference evidence="3" key="2">
    <citation type="submission" date="2020-04" db="EMBL/GenBank/DDBJ databases">
        <authorList>
            <consortium name="NCBI Genome Project"/>
        </authorList>
    </citation>
    <scope>NUCLEOTIDE SEQUENCE</scope>
    <source>
        <strain evidence="3">CBS 342.82</strain>
    </source>
</reference>
<feature type="compositionally biased region" description="Polar residues" evidence="1">
    <location>
        <begin position="541"/>
        <end position="553"/>
    </location>
</feature>
<evidence type="ECO:0000313" key="2">
    <source>
        <dbReference type="Proteomes" id="UP000504637"/>
    </source>
</evidence>
<dbReference type="AlphaFoldDB" id="A0A6J3MD00"/>
<feature type="region of interest" description="Disordered" evidence="1">
    <location>
        <begin position="345"/>
        <end position="400"/>
    </location>
</feature>
<dbReference type="RefSeq" id="XP_033462789.1">
    <property type="nucleotide sequence ID" value="XM_033603848.1"/>
</dbReference>
<dbReference type="GeneID" id="54361648"/>
<reference evidence="3" key="3">
    <citation type="submission" date="2025-08" db="UniProtKB">
        <authorList>
            <consortium name="RefSeq"/>
        </authorList>
    </citation>
    <scope>IDENTIFICATION</scope>
    <source>
        <strain evidence="3">CBS 342.82</strain>
    </source>
</reference>
<sequence length="585" mass="63950">MALLMAQGHIRTMPNEFNQHAGHSYIELNDALQSERQALPYPTKTGRSTVTSKSFSTLPMTVREFRSASTIDLKPRMNPQSARPSTAAPRRMTESIFRPSTGVAQSHESPYASTGFPAPRSARQRAASKADSTFSNIKEKVYGGFKQQKRQPVYRPWEEEKPAPHFFPGCIQHGGPEADHEPVRLMMQRRPQTTETRAPREVKLCLTTKVHEVSPLHEISPPPNEHRKVPASKRISVTVHGLGQKVKNRMSSFGWKKEPRAQEIVEVSEEQPRKSISVPKEFTPLPSYEGRRPSLQVGGNTVAHVPRGRELSRKSSLTTSAVLVPRAHTNEDALQQEVEPLIASSHHKAAVHSGSSQATERQRPATTASAGYFSHASRTGSSHHSRAMSRHSSVDDDEQHLDDADARALPSLILTRIQTAIQEADENGAFKEEVISARFDSAYGSSTNLDDQFDAAGNWQKGPTTVGTTNMTTAGLTASSSMRPSPSQPSTPTHQGRSSRPRVRKAASESVVSMSHTAASHSSSAAASRSRPPMPKRSSVWSFSRPQSGTSTPVVKRDMNIAAVATVAGKSIQRSSMMVLSGMAF</sequence>
<reference evidence="3" key="1">
    <citation type="submission" date="2020-01" db="EMBL/GenBank/DDBJ databases">
        <authorList>
            <consortium name="DOE Joint Genome Institute"/>
            <person name="Haridas S."/>
            <person name="Albert R."/>
            <person name="Binder M."/>
            <person name="Bloem J."/>
            <person name="Labutti K."/>
            <person name="Salamov A."/>
            <person name="Andreopoulos B."/>
            <person name="Baker S.E."/>
            <person name="Barry K."/>
            <person name="Bills G."/>
            <person name="Bluhm B.H."/>
            <person name="Cannon C."/>
            <person name="Castanera R."/>
            <person name="Culley D.E."/>
            <person name="Daum C."/>
            <person name="Ezra D."/>
            <person name="Gonzalez J.B."/>
            <person name="Henrissat B."/>
            <person name="Kuo A."/>
            <person name="Liang C."/>
            <person name="Lipzen A."/>
            <person name="Lutzoni F."/>
            <person name="Magnuson J."/>
            <person name="Mondo S."/>
            <person name="Nolan M."/>
            <person name="Ohm R."/>
            <person name="Pangilinan J."/>
            <person name="Park H.-J."/>
            <person name="Ramirez L."/>
            <person name="Alfaro M."/>
            <person name="Sun H."/>
            <person name="Tritt A."/>
            <person name="Yoshinaga Y."/>
            <person name="Zwiers L.-H."/>
            <person name="Turgeon B.G."/>
            <person name="Goodwin S.B."/>
            <person name="Spatafora J.W."/>
            <person name="Crous P.W."/>
            <person name="Grigoriev I.V."/>
        </authorList>
    </citation>
    <scope>NUCLEOTIDE SEQUENCE</scope>
    <source>
        <strain evidence="3">CBS 342.82</strain>
    </source>
</reference>
<keyword evidence="2" id="KW-1185">Reference proteome</keyword>
<proteinExistence type="predicted"/>
<name>A0A6J3MD00_9PEZI</name>
<feature type="region of interest" description="Disordered" evidence="1">
    <location>
        <begin position="100"/>
        <end position="132"/>
    </location>
</feature>
<feature type="compositionally biased region" description="Low complexity" evidence="1">
    <location>
        <begin position="510"/>
        <end position="540"/>
    </location>
</feature>
<gene>
    <name evidence="3" type="ORF">K489DRAFT_376137</name>
</gene>
<feature type="region of interest" description="Disordered" evidence="1">
    <location>
        <begin position="279"/>
        <end position="300"/>
    </location>
</feature>
<organism evidence="3">
    <name type="scientific">Dissoconium aciculare CBS 342.82</name>
    <dbReference type="NCBI Taxonomy" id="1314786"/>
    <lineage>
        <taxon>Eukaryota</taxon>
        <taxon>Fungi</taxon>
        <taxon>Dikarya</taxon>
        <taxon>Ascomycota</taxon>
        <taxon>Pezizomycotina</taxon>
        <taxon>Dothideomycetes</taxon>
        <taxon>Dothideomycetidae</taxon>
        <taxon>Mycosphaerellales</taxon>
        <taxon>Dissoconiaceae</taxon>
        <taxon>Dissoconium</taxon>
    </lineage>
</organism>
<feature type="region of interest" description="Disordered" evidence="1">
    <location>
        <begin position="454"/>
        <end position="554"/>
    </location>
</feature>
<feature type="compositionally biased region" description="Polar residues" evidence="1">
    <location>
        <begin position="102"/>
        <end position="112"/>
    </location>
</feature>
<evidence type="ECO:0000256" key="1">
    <source>
        <dbReference type="SAM" id="MobiDB-lite"/>
    </source>
</evidence>
<accession>A0A6J3MD00</accession>
<protein>
    <submittedName>
        <fullName evidence="3">Uncharacterized protein</fullName>
    </submittedName>
</protein>
<feature type="compositionally biased region" description="Low complexity" evidence="1">
    <location>
        <begin position="462"/>
        <end position="492"/>
    </location>
</feature>
<dbReference type="Proteomes" id="UP000504637">
    <property type="component" value="Unplaced"/>
</dbReference>